<comment type="similarity">
    <text evidence="1">Belongs to the NAD(P)-dependent epimerase/dehydratase family.</text>
</comment>
<reference evidence="3" key="2">
    <citation type="submission" date="2021-04" db="EMBL/GenBank/DDBJ databases">
        <authorList>
            <person name="Gilroy R."/>
        </authorList>
    </citation>
    <scope>NUCLEOTIDE SEQUENCE</scope>
    <source>
        <strain evidence="3">CHK195-6426</strain>
    </source>
</reference>
<dbReference type="Proteomes" id="UP000824265">
    <property type="component" value="Unassembled WGS sequence"/>
</dbReference>
<dbReference type="InterPro" id="IPR036291">
    <property type="entry name" value="NAD(P)-bd_dom_sf"/>
</dbReference>
<evidence type="ECO:0000313" key="3">
    <source>
        <dbReference type="EMBL" id="HIW80359.1"/>
    </source>
</evidence>
<dbReference type="InterPro" id="IPR001509">
    <property type="entry name" value="Epimerase_deHydtase"/>
</dbReference>
<gene>
    <name evidence="3" type="ORF">H9742_02345</name>
</gene>
<dbReference type="EMBL" id="DXGH01000010">
    <property type="protein sequence ID" value="HIW80359.1"/>
    <property type="molecule type" value="Genomic_DNA"/>
</dbReference>
<dbReference type="SUPFAM" id="SSF51735">
    <property type="entry name" value="NAD(P)-binding Rossmann-fold domains"/>
    <property type="match status" value="1"/>
</dbReference>
<evidence type="ECO:0000256" key="1">
    <source>
        <dbReference type="ARBA" id="ARBA00007637"/>
    </source>
</evidence>
<evidence type="ECO:0000313" key="4">
    <source>
        <dbReference type="Proteomes" id="UP000824265"/>
    </source>
</evidence>
<dbReference type="Pfam" id="PF01370">
    <property type="entry name" value="Epimerase"/>
    <property type="match status" value="1"/>
</dbReference>
<evidence type="ECO:0000259" key="2">
    <source>
        <dbReference type="Pfam" id="PF01370"/>
    </source>
</evidence>
<feature type="domain" description="NAD-dependent epimerase/dehydratase" evidence="2">
    <location>
        <begin position="3"/>
        <end position="228"/>
    </location>
</feature>
<accession>A0A9D1R319</accession>
<dbReference type="PANTHER" id="PTHR43000">
    <property type="entry name" value="DTDP-D-GLUCOSE 4,6-DEHYDRATASE-RELATED"/>
    <property type="match status" value="1"/>
</dbReference>
<organism evidence="3 4">
    <name type="scientific">Candidatus Acetatifactor stercoripullorum</name>
    <dbReference type="NCBI Taxonomy" id="2838414"/>
    <lineage>
        <taxon>Bacteria</taxon>
        <taxon>Bacillati</taxon>
        <taxon>Bacillota</taxon>
        <taxon>Clostridia</taxon>
        <taxon>Lachnospirales</taxon>
        <taxon>Lachnospiraceae</taxon>
        <taxon>Acetatifactor</taxon>
    </lineage>
</organism>
<reference evidence="3" key="1">
    <citation type="journal article" date="2021" name="PeerJ">
        <title>Extensive microbial diversity within the chicken gut microbiome revealed by metagenomics and culture.</title>
        <authorList>
            <person name="Gilroy R."/>
            <person name="Ravi A."/>
            <person name="Getino M."/>
            <person name="Pursley I."/>
            <person name="Horton D.L."/>
            <person name="Alikhan N.F."/>
            <person name="Baker D."/>
            <person name="Gharbi K."/>
            <person name="Hall N."/>
            <person name="Watson M."/>
            <person name="Adriaenssens E.M."/>
            <person name="Foster-Nyarko E."/>
            <person name="Jarju S."/>
            <person name="Secka A."/>
            <person name="Antonio M."/>
            <person name="Oren A."/>
            <person name="Chaudhuri R.R."/>
            <person name="La Ragione R."/>
            <person name="Hildebrand F."/>
            <person name="Pallen M.J."/>
        </authorList>
    </citation>
    <scope>NUCLEOTIDE SEQUENCE</scope>
    <source>
        <strain evidence="3">CHK195-6426</strain>
    </source>
</reference>
<dbReference type="Gene3D" id="3.40.50.720">
    <property type="entry name" value="NAD(P)-binding Rossmann-like Domain"/>
    <property type="match status" value="1"/>
</dbReference>
<dbReference type="AlphaFoldDB" id="A0A9D1R319"/>
<sequence length="306" mass="34568">MKALITGGTGFIGRHLVKELVNRSIGVTILTSHVVPEQDAGTLIETVYTTYEYNDLIEKLLGKKYDIFYHLGWAGVGGVDKNNIFLQSSNIQVAIDMLRLSKDVGCTLFVAAGTVAEYVFCKNVIDFSLKQTPNDIYGATKVAVHYLLEAIAKQIGQDMIWAVLPSTFGEGRKEDNIITYTIMTLLRGEYPRYGRLEQIWDFLYVEEVARALAELGEKGKHNMTYGIGSGVYKPLKDYIYIIRDMINPELPLGIGERVCEYAEPESSCVNIEQLTRDTGFIPQISFEEGIKRTIEYYREHNLNKIH</sequence>
<proteinExistence type="inferred from homology"/>
<name>A0A9D1R319_9FIRM</name>
<comment type="caution">
    <text evidence="3">The sequence shown here is derived from an EMBL/GenBank/DDBJ whole genome shotgun (WGS) entry which is preliminary data.</text>
</comment>
<protein>
    <submittedName>
        <fullName evidence="3">NAD(P)-dependent oxidoreductase</fullName>
    </submittedName>
</protein>